<name>A0A3R5U6R1_9CLOT</name>
<keyword evidence="1" id="KW-0472">Membrane</keyword>
<feature type="transmembrane region" description="Helical" evidence="1">
    <location>
        <begin position="137"/>
        <end position="155"/>
    </location>
</feature>
<feature type="transmembrane region" description="Helical" evidence="1">
    <location>
        <begin position="208"/>
        <end position="230"/>
    </location>
</feature>
<gene>
    <name evidence="2" type="ORF">C1I91_17715</name>
</gene>
<feature type="transmembrane region" description="Helical" evidence="1">
    <location>
        <begin position="105"/>
        <end position="125"/>
    </location>
</feature>
<reference evidence="2 3" key="1">
    <citation type="submission" date="2018-01" db="EMBL/GenBank/DDBJ databases">
        <title>Genome Sequencing and Assembly of Anaerobacter polyendosporus strain CT4.</title>
        <authorList>
            <person name="Tachaapaikoon C."/>
            <person name="Sutheeworapong S."/>
            <person name="Jenjaroenpun P."/>
            <person name="Wongsurawat T."/>
            <person name="Nookeaw I."/>
            <person name="Cheawchanlertfa P."/>
            <person name="Kosugi A."/>
            <person name="Cheevadhanarak S."/>
            <person name="Ratanakhanokchai K."/>
        </authorList>
    </citation>
    <scope>NUCLEOTIDE SEQUENCE [LARGE SCALE GENOMIC DNA]</scope>
    <source>
        <strain evidence="2 3">CT4</strain>
    </source>
</reference>
<feature type="transmembrane region" description="Helical" evidence="1">
    <location>
        <begin position="6"/>
        <end position="23"/>
    </location>
</feature>
<dbReference type="AlphaFoldDB" id="A0A3R5U6R1"/>
<keyword evidence="1" id="KW-1133">Transmembrane helix</keyword>
<dbReference type="Proteomes" id="UP000286268">
    <property type="component" value="Chromosome"/>
</dbReference>
<protein>
    <submittedName>
        <fullName evidence="2">Steroid 5-alpha reductase</fullName>
    </submittedName>
</protein>
<dbReference type="PROSITE" id="PS50244">
    <property type="entry name" value="S5A_REDUCTASE"/>
    <property type="match status" value="1"/>
</dbReference>
<proteinExistence type="predicted"/>
<keyword evidence="1" id="KW-0812">Transmembrane</keyword>
<dbReference type="EMBL" id="CP025746">
    <property type="protein sequence ID" value="QAA33335.1"/>
    <property type="molecule type" value="Genomic_DNA"/>
</dbReference>
<evidence type="ECO:0000256" key="1">
    <source>
        <dbReference type="SAM" id="Phobius"/>
    </source>
</evidence>
<dbReference type="KEGG" id="cmah:C1I91_17715"/>
<dbReference type="InterPro" id="IPR010721">
    <property type="entry name" value="UstE-like"/>
</dbReference>
<dbReference type="Gene3D" id="1.20.120.1630">
    <property type="match status" value="1"/>
</dbReference>
<evidence type="ECO:0000313" key="3">
    <source>
        <dbReference type="Proteomes" id="UP000286268"/>
    </source>
</evidence>
<sequence length="258" mass="29820">MDSIYIFSALILLCYFVIFFIIGQIVNNNSIVDIAWGLGFVIVAMSTYFIKSDMSIRSTLLTCIITIWGVRLSLYIGKRNIGKGEDYRYVNMRKRWGTTLPRLKAFLNVYVLQGVLLYIIAQPILIVNYNVNTDLKLLDYLGLTVWIIGFLFEAIGDHQLRKFKLDPKNKGKIMKYGLWKYTRHPNYFGEATMWWGILLIALSSKLNLLIIISPTIMTLLLLFVSGVPLLEKKYKDNSEFIEYAKITNKFIPGFPKKK</sequence>
<dbReference type="PANTHER" id="PTHR32251:SF17">
    <property type="entry name" value="STEROID 5-ALPHA REDUCTASE C-TERMINAL DOMAIN-CONTAINING PROTEIN"/>
    <property type="match status" value="1"/>
</dbReference>
<dbReference type="OrthoDB" id="9779233at2"/>
<organism evidence="2 3">
    <name type="scientific">Clostridium manihotivorum</name>
    <dbReference type="NCBI Taxonomy" id="2320868"/>
    <lineage>
        <taxon>Bacteria</taxon>
        <taxon>Bacillati</taxon>
        <taxon>Bacillota</taxon>
        <taxon>Clostridia</taxon>
        <taxon>Eubacteriales</taxon>
        <taxon>Clostridiaceae</taxon>
        <taxon>Clostridium</taxon>
    </lineage>
</organism>
<dbReference type="RefSeq" id="WP_128214058.1">
    <property type="nucleotide sequence ID" value="NZ_CP025746.1"/>
</dbReference>
<feature type="transmembrane region" description="Helical" evidence="1">
    <location>
        <begin position="56"/>
        <end position="74"/>
    </location>
</feature>
<feature type="transmembrane region" description="Helical" evidence="1">
    <location>
        <begin position="30"/>
        <end position="50"/>
    </location>
</feature>
<evidence type="ECO:0000313" key="2">
    <source>
        <dbReference type="EMBL" id="QAA33335.1"/>
    </source>
</evidence>
<accession>A0A3R5U6R1</accession>
<dbReference type="PANTHER" id="PTHR32251">
    <property type="entry name" value="3-OXO-5-ALPHA-STEROID 4-DEHYDROGENASE"/>
    <property type="match status" value="1"/>
</dbReference>
<feature type="transmembrane region" description="Helical" evidence="1">
    <location>
        <begin position="184"/>
        <end position="202"/>
    </location>
</feature>
<dbReference type="Pfam" id="PF06966">
    <property type="entry name" value="DUF1295"/>
    <property type="match status" value="1"/>
</dbReference>
<keyword evidence="3" id="KW-1185">Reference proteome</keyword>
<dbReference type="GO" id="GO:0016020">
    <property type="term" value="C:membrane"/>
    <property type="evidence" value="ECO:0007669"/>
    <property type="project" value="TreeGrafter"/>
</dbReference>